<dbReference type="RefSeq" id="WP_191741256.1">
    <property type="nucleotide sequence ID" value="NZ_JACSQB010000126.1"/>
</dbReference>
<accession>A0ABR8YVV1</accession>
<proteinExistence type="predicted"/>
<gene>
    <name evidence="1" type="ORF">H9637_14875</name>
</gene>
<evidence type="ECO:0000313" key="1">
    <source>
        <dbReference type="EMBL" id="MBD8048304.1"/>
    </source>
</evidence>
<keyword evidence="2" id="KW-1185">Reference proteome</keyword>
<evidence type="ECO:0000313" key="2">
    <source>
        <dbReference type="Proteomes" id="UP000627166"/>
    </source>
</evidence>
<reference evidence="1 2" key="1">
    <citation type="submission" date="2020-08" db="EMBL/GenBank/DDBJ databases">
        <title>A Genomic Blueprint of the Chicken Gut Microbiome.</title>
        <authorList>
            <person name="Gilroy R."/>
            <person name="Ravi A."/>
            <person name="Getino M."/>
            <person name="Pursley I."/>
            <person name="Horton D.L."/>
            <person name="Alikhan N.-F."/>
            <person name="Baker D."/>
            <person name="Gharbi K."/>
            <person name="Hall N."/>
            <person name="Watson M."/>
            <person name="Adriaenssens E.M."/>
            <person name="Foster-Nyarko E."/>
            <person name="Jarju S."/>
            <person name="Secka A."/>
            <person name="Antonio M."/>
            <person name="Oren A."/>
            <person name="Chaudhuri R."/>
            <person name="La Ragione R.M."/>
            <person name="Hildebrand F."/>
            <person name="Pallen M.J."/>
        </authorList>
    </citation>
    <scope>NUCLEOTIDE SEQUENCE [LARGE SCALE GENOMIC DNA]</scope>
    <source>
        <strain evidence="1 2">N37</strain>
    </source>
</reference>
<dbReference type="EMBL" id="JACSQB010000126">
    <property type="protein sequence ID" value="MBD8048304.1"/>
    <property type="molecule type" value="Genomic_DNA"/>
</dbReference>
<organism evidence="1 2">
    <name type="scientific">Clostridium faecium</name>
    <dbReference type="NCBI Taxonomy" id="2762223"/>
    <lineage>
        <taxon>Bacteria</taxon>
        <taxon>Bacillati</taxon>
        <taxon>Bacillota</taxon>
        <taxon>Clostridia</taxon>
        <taxon>Eubacteriales</taxon>
        <taxon>Clostridiaceae</taxon>
        <taxon>Clostridium</taxon>
    </lineage>
</organism>
<protein>
    <submittedName>
        <fullName evidence="1">Uncharacterized protein</fullName>
    </submittedName>
</protein>
<sequence>MGELKVFINNNPKFKTTIEGIVEKEAWDIDNSPYIRISGQEFEDGKKSIEVYCDDELLIKGTVLVKKSAFNLKIDLKETFERITNIKVIIDKEEYHVSVQLKKLYGRVTYFDGTPVKNPMILTNNNIKVIGNEEGYYEIYLAEKEEYIAIFNKDYSKEYLECWLYDVNLIEDMELNVRIDKFEIYRLHGWYGEHSVNLHFIPISLGKVLESMNHLIDECDKIKDVWPKISEKDVKVYIGNVEQKIIGFKEVEDFLYYEDEGKVCRPAYLISIARETMVNDIVRVVISNKIEKGESYYFGFLR</sequence>
<name>A0ABR8YVV1_9CLOT</name>
<dbReference type="Proteomes" id="UP000627166">
    <property type="component" value="Unassembled WGS sequence"/>
</dbReference>
<comment type="caution">
    <text evidence="1">The sequence shown here is derived from an EMBL/GenBank/DDBJ whole genome shotgun (WGS) entry which is preliminary data.</text>
</comment>